<evidence type="ECO:0000256" key="6">
    <source>
        <dbReference type="ARBA" id="ARBA00022843"/>
    </source>
</evidence>
<dbReference type="GO" id="GO:0005634">
    <property type="term" value="C:nucleus"/>
    <property type="evidence" value="ECO:0007669"/>
    <property type="project" value="UniProtKB-SubCell"/>
</dbReference>
<dbReference type="GO" id="GO:0006355">
    <property type="term" value="P:regulation of DNA-templated transcription"/>
    <property type="evidence" value="ECO:0007669"/>
    <property type="project" value="InterPro"/>
</dbReference>
<evidence type="ECO:0000313" key="12">
    <source>
        <dbReference type="EMBL" id="CAI8594139.1"/>
    </source>
</evidence>
<evidence type="ECO:0000256" key="1">
    <source>
        <dbReference type="ARBA" id="ARBA00004123"/>
    </source>
</evidence>
<dbReference type="InterPro" id="IPR018501">
    <property type="entry name" value="DDT_dom"/>
</dbReference>
<dbReference type="InterPro" id="IPR040221">
    <property type="entry name" value="CDCA7/CDA7L"/>
</dbReference>
<gene>
    <name evidence="12" type="ORF">VFH_I126520</name>
</gene>
<evidence type="ECO:0000256" key="4">
    <source>
        <dbReference type="ARBA" id="ARBA00022499"/>
    </source>
</evidence>
<keyword evidence="6" id="KW-0832">Ubl conjugation</keyword>
<dbReference type="Pfam" id="PF10497">
    <property type="entry name" value="zf-4CXXC_R1"/>
    <property type="match status" value="1"/>
</dbReference>
<dbReference type="GO" id="GO:0005737">
    <property type="term" value="C:cytoplasm"/>
    <property type="evidence" value="ECO:0007669"/>
    <property type="project" value="UniProtKB-SubCell"/>
</dbReference>
<evidence type="ECO:0000256" key="7">
    <source>
        <dbReference type="ARBA" id="ARBA00023015"/>
    </source>
</evidence>
<evidence type="ECO:0000256" key="8">
    <source>
        <dbReference type="ARBA" id="ARBA00023163"/>
    </source>
</evidence>
<feature type="coiled-coil region" evidence="10">
    <location>
        <begin position="669"/>
        <end position="707"/>
    </location>
</feature>
<dbReference type="AlphaFoldDB" id="A0AAV0Z9F6"/>
<dbReference type="Pfam" id="PF15612">
    <property type="entry name" value="WHIM1"/>
    <property type="match status" value="1"/>
</dbReference>
<keyword evidence="3" id="KW-0963">Cytoplasm</keyword>
<dbReference type="PANTHER" id="PTHR31169">
    <property type="entry name" value="OS05G0300700 PROTEIN"/>
    <property type="match status" value="1"/>
</dbReference>
<sequence length="826" mass="92304">MEIDSSPLRLNESEVVVGAKQVSRNNSRGVRVVGSRIYDSENGKSCHQCRQKTMDFSASCKNPKNGKPCTIRFCHKCLLNRYGEKAEEVDLLSDWMCPKCKGSCNCSICMKRKGQQPTGLLVYTAKASGFKSVSEMLSKKASRGLDKELVVDLFEEPGKENPIGENKSLKVEEEKTKKLKQKKVKEISNANNVDDASQNKILKKHKHCKGVSDNAIKINENAEMDTKKEGFVVDLFEEPEKENSLGRNKVENEKTKKMKRRKLKEISNGNSVDAACQTKTLKRKRCNGVPEDEVKRNENADIETKIEEHLVDLSGEAQQKNSLGENKGLKVENAKTKKMKQKKLNGISNGNNGEDACQKKILKRPKHCHGVSDVEVKRNENAEMETKVEGLIVDLSGEAQQKNSLGENKGLNVENVKTKKMKQKKLSDLSNGNNVEGVCQEKLLKKPNCNGVLDGDVKRNENAEMETKIEVSHDVIHVQLDGPLVDEGDNAGAKSKTNAIILQSQKIKEEIPLPLGTEMTKILDIEFALEDVGNALQFLEFCRVFGKALDLKKGEAGAILRTLIRKRNLRCGQNTLVVEFQIKLLTLIASESDIESSSLTAGDGKRSWLIVLKDLITETGLKEFPLDLLNKGISGYNDLDLSKKLILLNFICDEALGTKKLRSYIEDQNAILAEEKKAARSKVAEAKEKERSLKQKLQDEMAKAIIQNGATFSILEYDALLSKIKGEAAKAHTELLEVKGTIPKGNQCCDAVRIEPEYLDNTGKTFWKFRSCNDEYAFLLRDIKIEGGDSAVKVDEKWFVYGDEQKDVVNKYISSRRSWFPKVVSA</sequence>
<proteinExistence type="predicted"/>
<accession>A0AAV0Z9F6</accession>
<name>A0AAV0Z9F6_VICFA</name>
<dbReference type="PROSITE" id="PS50827">
    <property type="entry name" value="DDT"/>
    <property type="match status" value="1"/>
</dbReference>
<reference evidence="12 13" key="1">
    <citation type="submission" date="2023-01" db="EMBL/GenBank/DDBJ databases">
        <authorList>
            <person name="Kreplak J."/>
        </authorList>
    </citation>
    <scope>NUCLEOTIDE SEQUENCE [LARGE SCALE GENOMIC DNA]</scope>
</reference>
<keyword evidence="13" id="KW-1185">Reference proteome</keyword>
<dbReference type="PANTHER" id="PTHR31169:SF8">
    <property type="entry name" value="ZINC-FINGER DOMAIN OF MONOAMINE-OXIDASE A REPRESSOR R1 PROTEIN"/>
    <property type="match status" value="1"/>
</dbReference>
<evidence type="ECO:0000256" key="9">
    <source>
        <dbReference type="ARBA" id="ARBA00023242"/>
    </source>
</evidence>
<keyword evidence="4" id="KW-1017">Isopeptide bond</keyword>
<evidence type="ECO:0000259" key="11">
    <source>
        <dbReference type="PROSITE" id="PS50827"/>
    </source>
</evidence>
<comment type="subcellular location">
    <subcellularLocation>
        <location evidence="2">Cytoplasm</location>
    </subcellularLocation>
    <subcellularLocation>
        <location evidence="1">Nucleus</location>
    </subcellularLocation>
</comment>
<evidence type="ECO:0000256" key="10">
    <source>
        <dbReference type="SAM" id="Coils"/>
    </source>
</evidence>
<dbReference type="EMBL" id="OX451735">
    <property type="protein sequence ID" value="CAI8594139.1"/>
    <property type="molecule type" value="Genomic_DNA"/>
</dbReference>
<feature type="domain" description="DDT" evidence="11">
    <location>
        <begin position="529"/>
        <end position="594"/>
    </location>
</feature>
<evidence type="ECO:0000256" key="3">
    <source>
        <dbReference type="ARBA" id="ARBA00022490"/>
    </source>
</evidence>
<dbReference type="SMART" id="SM00571">
    <property type="entry name" value="DDT"/>
    <property type="match status" value="1"/>
</dbReference>
<keyword evidence="10" id="KW-0175">Coiled coil</keyword>
<evidence type="ECO:0000256" key="5">
    <source>
        <dbReference type="ARBA" id="ARBA00022553"/>
    </source>
</evidence>
<keyword evidence="8" id="KW-0804">Transcription</keyword>
<keyword evidence="5" id="KW-0597">Phosphoprotein</keyword>
<protein>
    <recommendedName>
        <fullName evidence="11">DDT domain-containing protein</fullName>
    </recommendedName>
</protein>
<keyword evidence="7" id="KW-0805">Transcription regulation</keyword>
<dbReference type="InterPro" id="IPR028942">
    <property type="entry name" value="WHIM1_dom"/>
</dbReference>
<evidence type="ECO:0000256" key="2">
    <source>
        <dbReference type="ARBA" id="ARBA00004496"/>
    </source>
</evidence>
<dbReference type="Proteomes" id="UP001157006">
    <property type="component" value="Chromosome 1S"/>
</dbReference>
<evidence type="ECO:0000313" key="13">
    <source>
        <dbReference type="Proteomes" id="UP001157006"/>
    </source>
</evidence>
<organism evidence="12 13">
    <name type="scientific">Vicia faba</name>
    <name type="common">Broad bean</name>
    <name type="synonym">Faba vulgaris</name>
    <dbReference type="NCBI Taxonomy" id="3906"/>
    <lineage>
        <taxon>Eukaryota</taxon>
        <taxon>Viridiplantae</taxon>
        <taxon>Streptophyta</taxon>
        <taxon>Embryophyta</taxon>
        <taxon>Tracheophyta</taxon>
        <taxon>Spermatophyta</taxon>
        <taxon>Magnoliopsida</taxon>
        <taxon>eudicotyledons</taxon>
        <taxon>Gunneridae</taxon>
        <taxon>Pentapetalae</taxon>
        <taxon>rosids</taxon>
        <taxon>fabids</taxon>
        <taxon>Fabales</taxon>
        <taxon>Fabaceae</taxon>
        <taxon>Papilionoideae</taxon>
        <taxon>50 kb inversion clade</taxon>
        <taxon>NPAAA clade</taxon>
        <taxon>Hologalegina</taxon>
        <taxon>IRL clade</taxon>
        <taxon>Fabeae</taxon>
        <taxon>Vicia</taxon>
    </lineage>
</organism>
<dbReference type="InterPro" id="IPR018866">
    <property type="entry name" value="Znf-4CXXC_R1"/>
</dbReference>
<keyword evidence="9" id="KW-0539">Nucleus</keyword>